<gene>
    <name evidence="1" type="ORF">AMECASPLE_009752</name>
</gene>
<accession>A0ABV0Z020</accession>
<evidence type="ECO:0000313" key="2">
    <source>
        <dbReference type="Proteomes" id="UP001469553"/>
    </source>
</evidence>
<dbReference type="Proteomes" id="UP001469553">
    <property type="component" value="Unassembled WGS sequence"/>
</dbReference>
<sequence length="78" mass="8650">MSCLRTLSRREGLSEAPRTAFRSPDKLLTFLPSPAATLPSSLIFCRIWPTKLHSSHSLQSFLLSVDLRSSENSPPHDG</sequence>
<dbReference type="EMBL" id="JAHRIP010047577">
    <property type="protein sequence ID" value="MEQ2298878.1"/>
    <property type="molecule type" value="Genomic_DNA"/>
</dbReference>
<proteinExistence type="predicted"/>
<evidence type="ECO:0000313" key="1">
    <source>
        <dbReference type="EMBL" id="MEQ2298878.1"/>
    </source>
</evidence>
<comment type="caution">
    <text evidence="1">The sequence shown here is derived from an EMBL/GenBank/DDBJ whole genome shotgun (WGS) entry which is preliminary data.</text>
</comment>
<keyword evidence="2" id="KW-1185">Reference proteome</keyword>
<protein>
    <submittedName>
        <fullName evidence="1">Uncharacterized protein</fullName>
    </submittedName>
</protein>
<organism evidence="1 2">
    <name type="scientific">Ameca splendens</name>
    <dbReference type="NCBI Taxonomy" id="208324"/>
    <lineage>
        <taxon>Eukaryota</taxon>
        <taxon>Metazoa</taxon>
        <taxon>Chordata</taxon>
        <taxon>Craniata</taxon>
        <taxon>Vertebrata</taxon>
        <taxon>Euteleostomi</taxon>
        <taxon>Actinopterygii</taxon>
        <taxon>Neopterygii</taxon>
        <taxon>Teleostei</taxon>
        <taxon>Neoteleostei</taxon>
        <taxon>Acanthomorphata</taxon>
        <taxon>Ovalentaria</taxon>
        <taxon>Atherinomorphae</taxon>
        <taxon>Cyprinodontiformes</taxon>
        <taxon>Goodeidae</taxon>
        <taxon>Ameca</taxon>
    </lineage>
</organism>
<name>A0ABV0Z020_9TELE</name>
<reference evidence="1 2" key="1">
    <citation type="submission" date="2021-06" db="EMBL/GenBank/DDBJ databases">
        <authorList>
            <person name="Palmer J.M."/>
        </authorList>
    </citation>
    <scope>NUCLEOTIDE SEQUENCE [LARGE SCALE GENOMIC DNA]</scope>
    <source>
        <strain evidence="1 2">AS_MEX2019</strain>
        <tissue evidence="1">Muscle</tissue>
    </source>
</reference>